<dbReference type="EMBL" id="JAQQBS010000001">
    <property type="protein sequence ID" value="KAK0177650.1"/>
    <property type="molecule type" value="Genomic_DNA"/>
</dbReference>
<evidence type="ECO:0000313" key="2">
    <source>
        <dbReference type="Proteomes" id="UP001168990"/>
    </source>
</evidence>
<proteinExistence type="predicted"/>
<organism evidence="1 2">
    <name type="scientific">Microctonus aethiopoides</name>
    <dbReference type="NCBI Taxonomy" id="144406"/>
    <lineage>
        <taxon>Eukaryota</taxon>
        <taxon>Metazoa</taxon>
        <taxon>Ecdysozoa</taxon>
        <taxon>Arthropoda</taxon>
        <taxon>Hexapoda</taxon>
        <taxon>Insecta</taxon>
        <taxon>Pterygota</taxon>
        <taxon>Neoptera</taxon>
        <taxon>Endopterygota</taxon>
        <taxon>Hymenoptera</taxon>
        <taxon>Apocrita</taxon>
        <taxon>Ichneumonoidea</taxon>
        <taxon>Braconidae</taxon>
        <taxon>Euphorinae</taxon>
        <taxon>Microctonus</taxon>
    </lineage>
</organism>
<dbReference type="Proteomes" id="UP001168990">
    <property type="component" value="Unassembled WGS sequence"/>
</dbReference>
<sequence length="115" mass="14034">MEKKLEIDVAIEKLHLRALLENSVPYNNPQYNLLLEQRNDLKKGELKLREIIWDYADNEEETFYEYEDGGPTRQKYYKLGYDICQQEAHKTLNRLRKEWCEHSRRLYPVKRTERA</sequence>
<reference evidence="1" key="2">
    <citation type="submission" date="2023-03" db="EMBL/GenBank/DDBJ databases">
        <authorList>
            <person name="Inwood S.N."/>
            <person name="Skelly J.G."/>
            <person name="Guhlin J."/>
            <person name="Harrop T.W.R."/>
            <person name="Goldson S.G."/>
            <person name="Dearden P.K."/>
        </authorList>
    </citation>
    <scope>NUCLEOTIDE SEQUENCE</scope>
    <source>
        <strain evidence="1">Irish</strain>
        <tissue evidence="1">Whole body</tissue>
    </source>
</reference>
<gene>
    <name evidence="1" type="ORF">PV328_001684</name>
</gene>
<evidence type="ECO:0000313" key="1">
    <source>
        <dbReference type="EMBL" id="KAK0177650.1"/>
    </source>
</evidence>
<protein>
    <submittedName>
        <fullName evidence="1">Uncharacterized protein</fullName>
    </submittedName>
</protein>
<accession>A0AA39FY58</accession>
<keyword evidence="2" id="KW-1185">Reference proteome</keyword>
<comment type="caution">
    <text evidence="1">The sequence shown here is derived from an EMBL/GenBank/DDBJ whole genome shotgun (WGS) entry which is preliminary data.</text>
</comment>
<reference evidence="1" key="1">
    <citation type="journal article" date="2023" name="bioRxiv">
        <title>Scaffold-level genome assemblies of two parasitoid biocontrol wasps reveal the parthenogenesis mechanism and an associated novel virus.</title>
        <authorList>
            <person name="Inwood S."/>
            <person name="Skelly J."/>
            <person name="Guhlin J."/>
            <person name="Harrop T."/>
            <person name="Goldson S."/>
            <person name="Dearden P."/>
        </authorList>
    </citation>
    <scope>NUCLEOTIDE SEQUENCE</scope>
    <source>
        <strain evidence="1">Irish</strain>
        <tissue evidence="1">Whole body</tissue>
    </source>
</reference>
<dbReference type="AlphaFoldDB" id="A0AA39FY58"/>
<name>A0AA39FY58_9HYME</name>